<dbReference type="AlphaFoldDB" id="A0A077FFP0"/>
<sequence length="125" mass="13646">MTATAAGAPIGGLLVAHGTNNIYEGVGNIYNGPDAPGVIGPTRHAYRHVFSDTSDGDMAYYSADLFLSVLGMTKKVRTPESFEIFLKDPINYKRSYQQAGKITLAFEALIDYYSIKSMTQVESQK</sequence>
<proteinExistence type="predicted"/>
<dbReference type="InterPro" id="IPR025320">
    <property type="entry name" value="DUF4225"/>
</dbReference>
<name>A0A077FFP0_9PSED</name>
<evidence type="ECO:0000313" key="1">
    <source>
        <dbReference type="EMBL" id="AIL64252.1"/>
    </source>
</evidence>
<dbReference type="Pfam" id="PF13988">
    <property type="entry name" value="DUF4225"/>
    <property type="match status" value="1"/>
</dbReference>
<dbReference type="EMBL" id="CP009048">
    <property type="protein sequence ID" value="AIL64252.1"/>
    <property type="molecule type" value="Genomic_DNA"/>
</dbReference>
<evidence type="ECO:0000313" key="2">
    <source>
        <dbReference type="Proteomes" id="UP000028931"/>
    </source>
</evidence>
<dbReference type="HOGENOM" id="CLU_1990719_0_0_6"/>
<gene>
    <name evidence="1" type="ORF">PSAKL28_51120</name>
</gene>
<reference evidence="1 2" key="1">
    <citation type="submission" date="2014-07" db="EMBL/GenBank/DDBJ databases">
        <authorList>
            <person name="Lee K."/>
            <person name="Lim J.Y."/>
            <person name="Hwang I."/>
        </authorList>
    </citation>
    <scope>NUCLEOTIDE SEQUENCE [LARGE SCALE GENOMIC DNA]</scope>
    <source>
        <strain evidence="1 2">KL28</strain>
    </source>
</reference>
<accession>A0A077FFP0</accession>
<dbReference type="RefSeq" id="WP_257011841.1">
    <property type="nucleotide sequence ID" value="NZ_CP009048.1"/>
</dbReference>
<organism evidence="1 2">
    <name type="scientific">Pseudomonas alkylphenolica</name>
    <dbReference type="NCBI Taxonomy" id="237609"/>
    <lineage>
        <taxon>Bacteria</taxon>
        <taxon>Pseudomonadati</taxon>
        <taxon>Pseudomonadota</taxon>
        <taxon>Gammaproteobacteria</taxon>
        <taxon>Pseudomonadales</taxon>
        <taxon>Pseudomonadaceae</taxon>
        <taxon>Pseudomonas</taxon>
    </lineage>
</organism>
<dbReference type="KEGG" id="palk:PSAKL28_51120"/>
<dbReference type="Proteomes" id="UP000028931">
    <property type="component" value="Chromosome"/>
</dbReference>
<protein>
    <submittedName>
        <fullName evidence="1">Uncharacterized protein</fullName>
    </submittedName>
</protein>